<evidence type="ECO:0000313" key="6">
    <source>
        <dbReference type="Proteomes" id="UP001195769"/>
    </source>
</evidence>
<keyword evidence="2" id="KW-0808">Transferase</keyword>
<dbReference type="GeneID" id="64665483"/>
<dbReference type="Pfam" id="PF00891">
    <property type="entry name" value="Methyltransf_2"/>
    <property type="match status" value="2"/>
</dbReference>
<name>A0AAD4E7Y2_9AGAM</name>
<dbReference type="InterPro" id="IPR036390">
    <property type="entry name" value="WH_DNA-bd_sf"/>
</dbReference>
<dbReference type="InterPro" id="IPR016461">
    <property type="entry name" value="COMT-like"/>
</dbReference>
<proteinExistence type="predicted"/>
<dbReference type="InterPro" id="IPR029063">
    <property type="entry name" value="SAM-dependent_MTases_sf"/>
</dbReference>
<dbReference type="InterPro" id="IPR036388">
    <property type="entry name" value="WH-like_DNA-bd_sf"/>
</dbReference>
<dbReference type="EMBL" id="JABBWK010000024">
    <property type="protein sequence ID" value="KAG1901022.1"/>
    <property type="molecule type" value="Genomic_DNA"/>
</dbReference>
<dbReference type="Proteomes" id="UP001195769">
    <property type="component" value="Unassembled WGS sequence"/>
</dbReference>
<comment type="caution">
    <text evidence="5">The sequence shown here is derived from an EMBL/GenBank/DDBJ whole genome shotgun (WGS) entry which is preliminary data.</text>
</comment>
<evidence type="ECO:0000256" key="2">
    <source>
        <dbReference type="ARBA" id="ARBA00022679"/>
    </source>
</evidence>
<dbReference type="PANTHER" id="PTHR43712">
    <property type="entry name" value="PUTATIVE (AFU_ORTHOLOGUE AFUA_4G14580)-RELATED"/>
    <property type="match status" value="1"/>
</dbReference>
<protein>
    <submittedName>
        <fullName evidence="5">S-adenosyl-L-methionine-dependent methyltransferase</fullName>
    </submittedName>
</protein>
<organism evidence="5 6">
    <name type="scientific">Suillus fuscotomentosus</name>
    <dbReference type="NCBI Taxonomy" id="1912939"/>
    <lineage>
        <taxon>Eukaryota</taxon>
        <taxon>Fungi</taxon>
        <taxon>Dikarya</taxon>
        <taxon>Basidiomycota</taxon>
        <taxon>Agaricomycotina</taxon>
        <taxon>Agaricomycetes</taxon>
        <taxon>Agaricomycetidae</taxon>
        <taxon>Boletales</taxon>
        <taxon>Suillineae</taxon>
        <taxon>Suillaceae</taxon>
        <taxon>Suillus</taxon>
    </lineage>
</organism>
<dbReference type="AlphaFoldDB" id="A0AAD4E7Y2"/>
<evidence type="ECO:0000259" key="4">
    <source>
        <dbReference type="Pfam" id="PF00891"/>
    </source>
</evidence>
<feature type="domain" description="O-methyltransferase C-terminal" evidence="4">
    <location>
        <begin position="328"/>
        <end position="449"/>
    </location>
</feature>
<dbReference type="RefSeq" id="XP_041226598.1">
    <property type="nucleotide sequence ID" value="XM_041371185.1"/>
</dbReference>
<keyword evidence="3" id="KW-0949">S-adenosyl-L-methionine</keyword>
<reference evidence="5" key="1">
    <citation type="journal article" date="2020" name="New Phytol.">
        <title>Comparative genomics reveals dynamic genome evolution in host specialist ectomycorrhizal fungi.</title>
        <authorList>
            <person name="Lofgren L.A."/>
            <person name="Nguyen N.H."/>
            <person name="Vilgalys R."/>
            <person name="Ruytinx J."/>
            <person name="Liao H.L."/>
            <person name="Branco S."/>
            <person name="Kuo A."/>
            <person name="LaButti K."/>
            <person name="Lipzen A."/>
            <person name="Andreopoulos W."/>
            <person name="Pangilinan J."/>
            <person name="Riley R."/>
            <person name="Hundley H."/>
            <person name="Na H."/>
            <person name="Barry K."/>
            <person name="Grigoriev I.V."/>
            <person name="Stajich J.E."/>
            <person name="Kennedy P.G."/>
        </authorList>
    </citation>
    <scope>NUCLEOTIDE SEQUENCE</scope>
    <source>
        <strain evidence="5">FC203</strain>
    </source>
</reference>
<accession>A0AAD4E7Y2</accession>
<keyword evidence="6" id="KW-1185">Reference proteome</keyword>
<dbReference type="Gene3D" id="1.10.10.10">
    <property type="entry name" value="Winged helix-like DNA-binding domain superfamily/Winged helix DNA-binding domain"/>
    <property type="match status" value="1"/>
</dbReference>
<dbReference type="Gene3D" id="3.40.50.150">
    <property type="entry name" value="Vaccinia Virus protein VP39"/>
    <property type="match status" value="1"/>
</dbReference>
<dbReference type="SUPFAM" id="SSF53335">
    <property type="entry name" value="S-adenosyl-L-methionine-dependent methyltransferases"/>
    <property type="match status" value="1"/>
</dbReference>
<dbReference type="PANTHER" id="PTHR43712:SF2">
    <property type="entry name" value="O-METHYLTRANSFERASE CICE"/>
    <property type="match status" value="1"/>
</dbReference>
<gene>
    <name evidence="5" type="ORF">F5891DRAFT_277955</name>
</gene>
<dbReference type="PROSITE" id="PS51683">
    <property type="entry name" value="SAM_OMT_II"/>
    <property type="match status" value="1"/>
</dbReference>
<dbReference type="SUPFAM" id="SSF46785">
    <property type="entry name" value="Winged helix' DNA-binding domain"/>
    <property type="match status" value="1"/>
</dbReference>
<feature type="domain" description="O-methyltransferase C-terminal" evidence="4">
    <location>
        <begin position="229"/>
        <end position="299"/>
    </location>
</feature>
<evidence type="ECO:0000256" key="1">
    <source>
        <dbReference type="ARBA" id="ARBA00022603"/>
    </source>
</evidence>
<keyword evidence="1 5" id="KW-0489">Methyltransferase</keyword>
<dbReference type="InterPro" id="IPR001077">
    <property type="entry name" value="COMT_C"/>
</dbReference>
<dbReference type="GO" id="GO:0008171">
    <property type="term" value="F:O-methyltransferase activity"/>
    <property type="evidence" value="ECO:0007669"/>
    <property type="project" value="InterPro"/>
</dbReference>
<dbReference type="GO" id="GO:0032259">
    <property type="term" value="P:methylation"/>
    <property type="evidence" value="ECO:0007669"/>
    <property type="project" value="UniProtKB-KW"/>
</dbReference>
<evidence type="ECO:0000256" key="3">
    <source>
        <dbReference type="ARBA" id="ARBA00022691"/>
    </source>
</evidence>
<evidence type="ECO:0000313" key="5">
    <source>
        <dbReference type="EMBL" id="KAG1901022.1"/>
    </source>
</evidence>
<sequence>MTERESRTLQKMTDPNEVKVETLLSIINSSAREAITEYKNTGHGVPGVDAGTLHPLDFATDTLALRKAIRLLEGACEQLNTILAPPQHTTYNFVHNYNWACIDVAVQSRIADVLDKYPEGLRVDVLADAVNLDKTKIARVLRVLALRGCFKEVKRDVFANTRLSLVLRSTSNVGSCIRHQREYPRYAAVLYETMIDQEFARSNEVEKAPRAFALKKEGKNNGFWEMNDEELDTFHKSMMGYSEVQNSSAVLHHYPWDNVSSVVDVGSGTGAMSIPLAKMFPHLRITDQDLPETMKLSRSVSPDIGYTPSGKVIFIFDQIWEKKAPEALLSGHVEFVPLNFLEESPVAGKDVYYLRSVIHDWPDDESRVILNNIRKVMGPNSRVLIHDCVLLRPFQEPAAEANEFSKAPEPTLLNFGSHTSHQLDLAMWLLSNGKERTLNEFKNIGASAGLVLTQTYDLVATTLLEFKIAQD</sequence>